<dbReference type="CDD" id="cd01536">
    <property type="entry name" value="PBP1_ABC_sugar_binding-like"/>
    <property type="match status" value="1"/>
</dbReference>
<dbReference type="Pfam" id="PF13407">
    <property type="entry name" value="Peripla_BP_4"/>
    <property type="match status" value="1"/>
</dbReference>
<dbReference type="GO" id="GO:0030288">
    <property type="term" value="C:outer membrane-bounded periplasmic space"/>
    <property type="evidence" value="ECO:0007669"/>
    <property type="project" value="TreeGrafter"/>
</dbReference>
<feature type="signal peptide" evidence="4">
    <location>
        <begin position="1"/>
        <end position="26"/>
    </location>
</feature>
<evidence type="ECO:0000256" key="2">
    <source>
        <dbReference type="ARBA" id="ARBA00007639"/>
    </source>
</evidence>
<evidence type="ECO:0000313" key="7">
    <source>
        <dbReference type="Proteomes" id="UP000552644"/>
    </source>
</evidence>
<evidence type="ECO:0000256" key="1">
    <source>
        <dbReference type="ARBA" id="ARBA00004196"/>
    </source>
</evidence>
<dbReference type="PANTHER" id="PTHR30036:SF7">
    <property type="entry name" value="ABC TRANSPORTER PERIPLASMIC-BINDING PROTEIN YPHF"/>
    <property type="match status" value="1"/>
</dbReference>
<dbReference type="Gene3D" id="3.40.50.2300">
    <property type="match status" value="2"/>
</dbReference>
<protein>
    <submittedName>
        <fullName evidence="6">Ribose transport system substrate-binding protein</fullName>
    </submittedName>
</protein>
<proteinExistence type="inferred from homology"/>
<keyword evidence="7" id="KW-1185">Reference proteome</keyword>
<comment type="subcellular location">
    <subcellularLocation>
        <location evidence="1">Cell envelope</location>
    </subcellularLocation>
</comment>
<gene>
    <name evidence="6" type="ORF">FHS44_007294</name>
</gene>
<feature type="domain" description="Periplasmic binding protein" evidence="5">
    <location>
        <begin position="63"/>
        <end position="307"/>
    </location>
</feature>
<feature type="chain" id="PRO_5039170875" evidence="4">
    <location>
        <begin position="27"/>
        <end position="372"/>
    </location>
</feature>
<evidence type="ECO:0000259" key="5">
    <source>
        <dbReference type="Pfam" id="PF13407"/>
    </source>
</evidence>
<evidence type="ECO:0000256" key="3">
    <source>
        <dbReference type="SAM" id="MobiDB-lite"/>
    </source>
</evidence>
<dbReference type="RefSeq" id="WP_184723747.1">
    <property type="nucleotide sequence ID" value="NZ_JACHJP010000012.1"/>
</dbReference>
<name>A0A7W7QUX9_9ACTN</name>
<feature type="compositionally biased region" description="Polar residues" evidence="3">
    <location>
        <begin position="29"/>
        <end position="42"/>
    </location>
</feature>
<sequence length="372" mass="39374">MTAGPRRRRRTFTALSILTASAIALTACSSGPSGSSGTQETAGASGGGDAKKPLKMGFIYATSTQNPFQEMAFGAKAAADEDGSVTLNQAAPVGVNGPAQVQLFQSAIRNSPDGIGLETLTPDLFVRPLNQATDQNIPMAAVDTAPPPGTKVDLFVGNSNTELGVALGEEFIKHVPEDATGDVVIGNDIPGLELLNQRIEGLVSVIKEKRPKLTIKGPFDAKSEPTDNFNAWQGIVKANPKAIAFLGVGGQDGVSLPLIKQQTGREFLAGSADIPPEALQAVKKGQLFALSSPEHWLKGYVAMRLLIESKRTGKPAPTGWWNPGTLIVNKDNVDEIIKRQTDEASRTAYFKSVVDKQFADPNTYLKPIGQAN</sequence>
<evidence type="ECO:0000313" key="6">
    <source>
        <dbReference type="EMBL" id="MBB4920150.1"/>
    </source>
</evidence>
<dbReference type="EMBL" id="JACHJP010000012">
    <property type="protein sequence ID" value="MBB4920150.1"/>
    <property type="molecule type" value="Genomic_DNA"/>
</dbReference>
<feature type="region of interest" description="Disordered" evidence="3">
    <location>
        <begin position="29"/>
        <end position="48"/>
    </location>
</feature>
<dbReference type="PANTHER" id="PTHR30036">
    <property type="entry name" value="D-XYLOSE-BINDING PERIPLASMIC PROTEIN"/>
    <property type="match status" value="1"/>
</dbReference>
<comment type="similarity">
    <text evidence="2">Belongs to the bacterial solute-binding protein 2 family.</text>
</comment>
<dbReference type="InterPro" id="IPR028082">
    <property type="entry name" value="Peripla_BP_I"/>
</dbReference>
<dbReference type="InterPro" id="IPR025997">
    <property type="entry name" value="SBP_2_dom"/>
</dbReference>
<dbReference type="AlphaFoldDB" id="A0A7W7QUX9"/>
<dbReference type="InterPro" id="IPR050555">
    <property type="entry name" value="Bact_Solute-Bind_Prot2"/>
</dbReference>
<comment type="caution">
    <text evidence="6">The sequence shown here is derived from an EMBL/GenBank/DDBJ whole genome shotgun (WGS) entry which is preliminary data.</text>
</comment>
<evidence type="ECO:0000256" key="4">
    <source>
        <dbReference type="SAM" id="SignalP"/>
    </source>
</evidence>
<accession>A0A7W7QUX9</accession>
<organism evidence="6 7">
    <name type="scientific">Streptosporangium saharense</name>
    <dbReference type="NCBI Taxonomy" id="1706840"/>
    <lineage>
        <taxon>Bacteria</taxon>
        <taxon>Bacillati</taxon>
        <taxon>Actinomycetota</taxon>
        <taxon>Actinomycetes</taxon>
        <taxon>Streptosporangiales</taxon>
        <taxon>Streptosporangiaceae</taxon>
        <taxon>Streptosporangium</taxon>
    </lineage>
</organism>
<dbReference type="Proteomes" id="UP000552644">
    <property type="component" value="Unassembled WGS sequence"/>
</dbReference>
<dbReference type="GO" id="GO:0030246">
    <property type="term" value="F:carbohydrate binding"/>
    <property type="evidence" value="ECO:0007669"/>
    <property type="project" value="TreeGrafter"/>
</dbReference>
<dbReference type="PROSITE" id="PS51257">
    <property type="entry name" value="PROKAR_LIPOPROTEIN"/>
    <property type="match status" value="1"/>
</dbReference>
<reference evidence="6 7" key="1">
    <citation type="submission" date="2020-08" db="EMBL/GenBank/DDBJ databases">
        <title>Genomic Encyclopedia of Type Strains, Phase III (KMG-III): the genomes of soil and plant-associated and newly described type strains.</title>
        <authorList>
            <person name="Whitman W."/>
        </authorList>
    </citation>
    <scope>NUCLEOTIDE SEQUENCE [LARGE SCALE GENOMIC DNA]</scope>
    <source>
        <strain evidence="6 7">CECT 8840</strain>
    </source>
</reference>
<keyword evidence="4" id="KW-0732">Signal</keyword>
<dbReference type="SUPFAM" id="SSF53822">
    <property type="entry name" value="Periplasmic binding protein-like I"/>
    <property type="match status" value="1"/>
</dbReference>